<accession>A0A183F6R0</accession>
<evidence type="ECO:0000313" key="3">
    <source>
        <dbReference type="WBParaSite" id="HPBE_0000185201-mRNA-1"/>
    </source>
</evidence>
<dbReference type="AlphaFoldDB" id="A0A183F6R0"/>
<dbReference type="EMBL" id="UZAH01002319">
    <property type="protein sequence ID" value="VDO21715.1"/>
    <property type="molecule type" value="Genomic_DNA"/>
</dbReference>
<dbReference type="InterPro" id="IPR036691">
    <property type="entry name" value="Endo/exonu/phosph_ase_sf"/>
</dbReference>
<dbReference type="Gene3D" id="3.60.10.10">
    <property type="entry name" value="Endonuclease/exonuclease/phosphatase"/>
    <property type="match status" value="1"/>
</dbReference>
<organism evidence="2 3">
    <name type="scientific">Heligmosomoides polygyrus</name>
    <name type="common">Parasitic roundworm</name>
    <dbReference type="NCBI Taxonomy" id="6339"/>
    <lineage>
        <taxon>Eukaryota</taxon>
        <taxon>Metazoa</taxon>
        <taxon>Ecdysozoa</taxon>
        <taxon>Nematoda</taxon>
        <taxon>Chromadorea</taxon>
        <taxon>Rhabditida</taxon>
        <taxon>Rhabditina</taxon>
        <taxon>Rhabditomorpha</taxon>
        <taxon>Strongyloidea</taxon>
        <taxon>Heligmosomidae</taxon>
        <taxon>Heligmosomoides</taxon>
    </lineage>
</organism>
<reference evidence="1 2" key="1">
    <citation type="submission" date="2018-11" db="EMBL/GenBank/DDBJ databases">
        <authorList>
            <consortium name="Pathogen Informatics"/>
        </authorList>
    </citation>
    <scope>NUCLEOTIDE SEQUENCE [LARGE SCALE GENOMIC DNA]</scope>
</reference>
<name>A0A183F6R0_HELPZ</name>
<evidence type="ECO:0000313" key="2">
    <source>
        <dbReference type="Proteomes" id="UP000050761"/>
    </source>
</evidence>
<dbReference type="PROSITE" id="PS51257">
    <property type="entry name" value="PROKAR_LIPOPROTEIN"/>
    <property type="match status" value="1"/>
</dbReference>
<dbReference type="SUPFAM" id="SSF56219">
    <property type="entry name" value="DNase I-like"/>
    <property type="match status" value="1"/>
</dbReference>
<sequence>MKIFERIVDGRIHDIIQLSNNHCGFVAGCGTTDVIHAAHILKETGETEASAYRLPRLEESLRILRLNVKKIEYLTIDVTESSSIKVDDIELPRALKYWAVFEIWVHKNVELHVIEKILLLTESLKGRAKSAIQGIQPLPHSYEWMIQMLKDTYCDHDEWRLGPHGTSSRNENGERLIDFLSACRLYHGNSMFRKPSNRRWTWEIPDGETRSEIDHVLTNRRWSLFDVSVLPSFDTGSDHRLVRAKLTLKKRMFKRDTHKPAPGS</sequence>
<evidence type="ECO:0000313" key="1">
    <source>
        <dbReference type="EMBL" id="VDO21715.1"/>
    </source>
</evidence>
<gene>
    <name evidence="1" type="ORF">HPBE_LOCUS1853</name>
</gene>
<protein>
    <submittedName>
        <fullName evidence="3">Endo/exonuclease/phosphatase domain-containing protein</fullName>
    </submittedName>
</protein>
<dbReference type="OrthoDB" id="5860839at2759"/>
<keyword evidence="2" id="KW-1185">Reference proteome</keyword>
<dbReference type="Proteomes" id="UP000050761">
    <property type="component" value="Unassembled WGS sequence"/>
</dbReference>
<reference evidence="3" key="2">
    <citation type="submission" date="2019-09" db="UniProtKB">
        <authorList>
            <consortium name="WormBaseParasite"/>
        </authorList>
    </citation>
    <scope>IDENTIFICATION</scope>
</reference>
<dbReference type="WBParaSite" id="HPBE_0000185201-mRNA-1">
    <property type="protein sequence ID" value="HPBE_0000185201-mRNA-1"/>
    <property type="gene ID" value="HPBE_0000185201"/>
</dbReference>
<accession>A0A3P7X7Z2</accession>
<proteinExistence type="predicted"/>